<protein>
    <recommendedName>
        <fullName evidence="3">Mobilization protein</fullName>
    </recommendedName>
</protein>
<dbReference type="Proteomes" id="UP000049979">
    <property type="component" value="Unassembled WGS sequence"/>
</dbReference>
<sequence>MNQSKDVRNIQKKFKINKAEEILLTQRINKSGLTASEYIRQSVLHDNPVAVIDKANIIIPQLADISSLTNDLLDCDTLPPDQRDIVNLIQKGVLELWQSLSK</sequence>
<dbReference type="OrthoDB" id="9870455at2"/>
<evidence type="ECO:0008006" key="3">
    <source>
        <dbReference type="Google" id="ProtNLM"/>
    </source>
</evidence>
<dbReference type="Pfam" id="PF21983">
    <property type="entry name" value="NikA-like"/>
    <property type="match status" value="1"/>
</dbReference>
<dbReference type="InterPro" id="IPR053842">
    <property type="entry name" value="NikA-like"/>
</dbReference>
<accession>A0A0M6WET5</accession>
<proteinExistence type="predicted"/>
<dbReference type="RefSeq" id="WP_055067225.1">
    <property type="nucleotide sequence ID" value="NZ_CP173697.1"/>
</dbReference>
<name>A0A0M6WET5_9FIRM</name>
<organism evidence="1 2">
    <name type="scientific">Roseburia faecis</name>
    <dbReference type="NCBI Taxonomy" id="301302"/>
    <lineage>
        <taxon>Bacteria</taxon>
        <taxon>Bacillati</taxon>
        <taxon>Bacillota</taxon>
        <taxon>Clostridia</taxon>
        <taxon>Lachnospirales</taxon>
        <taxon>Lachnospiraceae</taxon>
        <taxon>Roseburia</taxon>
    </lineage>
</organism>
<gene>
    <name evidence="1" type="ORF">M72_21891</name>
</gene>
<dbReference type="EMBL" id="CVRR01000007">
    <property type="protein sequence ID" value="CRL34693.1"/>
    <property type="molecule type" value="Genomic_DNA"/>
</dbReference>
<evidence type="ECO:0000313" key="1">
    <source>
        <dbReference type="EMBL" id="CRL34693.1"/>
    </source>
</evidence>
<keyword evidence="2" id="KW-1185">Reference proteome</keyword>
<evidence type="ECO:0000313" key="2">
    <source>
        <dbReference type="Proteomes" id="UP000049979"/>
    </source>
</evidence>
<dbReference type="AlphaFoldDB" id="A0A0M6WET5"/>
<reference evidence="2" key="1">
    <citation type="submission" date="2015-05" db="EMBL/GenBank/DDBJ databases">
        <authorList>
            <consortium name="Pathogen Informatics"/>
        </authorList>
    </citation>
    <scope>NUCLEOTIDE SEQUENCE [LARGE SCALE GENOMIC DNA]</scope>
    <source>
        <strain evidence="2">M72</strain>
    </source>
</reference>